<comment type="caution">
    <text evidence="1">The sequence shown here is derived from an EMBL/GenBank/DDBJ whole genome shotgun (WGS) entry which is preliminary data.</text>
</comment>
<accession>A0A371NWE8</accession>
<organism evidence="1 2">
    <name type="scientific">Microbacterium bovistercoris</name>
    <dbReference type="NCBI Taxonomy" id="2293570"/>
    <lineage>
        <taxon>Bacteria</taxon>
        <taxon>Bacillati</taxon>
        <taxon>Actinomycetota</taxon>
        <taxon>Actinomycetes</taxon>
        <taxon>Micrococcales</taxon>
        <taxon>Microbacteriaceae</taxon>
        <taxon>Microbacterium</taxon>
    </lineage>
</organism>
<dbReference type="EMBL" id="QUAB01000033">
    <property type="protein sequence ID" value="REJ06547.1"/>
    <property type="molecule type" value="Genomic_DNA"/>
</dbReference>
<dbReference type="Pfam" id="PF11392">
    <property type="entry name" value="AllH"/>
    <property type="match status" value="1"/>
</dbReference>
<evidence type="ECO:0000313" key="1">
    <source>
        <dbReference type="EMBL" id="REJ06547.1"/>
    </source>
</evidence>
<dbReference type="Proteomes" id="UP000262172">
    <property type="component" value="Unassembled WGS sequence"/>
</dbReference>
<reference evidence="1 2" key="1">
    <citation type="submission" date="2018-08" db="EMBL/GenBank/DDBJ databases">
        <title>Isolation, diversity and antifungal activity of Actinobacteria from cow dung.</title>
        <authorList>
            <person name="Ling L."/>
        </authorList>
    </citation>
    <scope>NUCLEOTIDE SEQUENCE [LARGE SCALE GENOMIC DNA]</scope>
    <source>
        <strain evidence="1 2">NEAU-LLE</strain>
    </source>
</reference>
<proteinExistence type="predicted"/>
<evidence type="ECO:0000313" key="2">
    <source>
        <dbReference type="Proteomes" id="UP000262172"/>
    </source>
</evidence>
<dbReference type="AlphaFoldDB" id="A0A371NWE8"/>
<dbReference type="OrthoDB" id="4933449at2"/>
<keyword evidence="2" id="KW-1185">Reference proteome</keyword>
<gene>
    <name evidence="1" type="ORF">DY023_05420</name>
</gene>
<dbReference type="InterPro" id="IPR021530">
    <property type="entry name" value="AllH-like"/>
</dbReference>
<sequence>MTPVAIPVAVSATSWDAALAETLSGAAERAFGDGTHGTVHSVHRRVVNVLFDDALVAIADDGIDDAPATIRVPLSDWDARGIRQGAAVLAVGGDRIELPCADGTLVVSLCGAVTWSAPRADLSVLTTADLAVALSALDALPAPEPVTPFGRAADELLRARIEGMRTALRTGDDEAVRSAASALIGLGEGLTPSGDDVLTGLTLLAAQDGTLLNRFLPALSDAVHDGGERTGLLSATTMAHAVAGRGRQSLHDLIAALRDRDGDGLRRAADRVLQIGHTSGADILSGIRLALEAEHAAHSAGRTRPRDDEKKEQS</sequence>
<name>A0A371NWE8_9MICO</name>
<protein>
    <submittedName>
        <fullName evidence="1">DUF2877 domain-containing protein</fullName>
    </submittedName>
</protein>
<dbReference type="RefSeq" id="WP_116241324.1">
    <property type="nucleotide sequence ID" value="NZ_QUAB01000033.1"/>
</dbReference>